<evidence type="ECO:0000313" key="2">
    <source>
        <dbReference type="Proteomes" id="UP001596298"/>
    </source>
</evidence>
<proteinExistence type="predicted"/>
<dbReference type="Gene3D" id="3.40.50.2000">
    <property type="entry name" value="Glycogen Phosphorylase B"/>
    <property type="match status" value="1"/>
</dbReference>
<evidence type="ECO:0000313" key="1">
    <source>
        <dbReference type="EMBL" id="MFC6708064.1"/>
    </source>
</evidence>
<dbReference type="SUPFAM" id="SSF53756">
    <property type="entry name" value="UDP-Glycosyltransferase/glycogen phosphorylase"/>
    <property type="match status" value="1"/>
</dbReference>
<evidence type="ECO:0008006" key="3">
    <source>
        <dbReference type="Google" id="ProtNLM"/>
    </source>
</evidence>
<gene>
    <name evidence="1" type="ORF">ACFQDH_23200</name>
</gene>
<reference evidence="2" key="1">
    <citation type="journal article" date="2019" name="Int. J. Syst. Evol. Microbiol.">
        <title>The Global Catalogue of Microorganisms (GCM) 10K type strain sequencing project: providing services to taxonomists for standard genome sequencing and annotation.</title>
        <authorList>
            <consortium name="The Broad Institute Genomics Platform"/>
            <consortium name="The Broad Institute Genome Sequencing Center for Infectious Disease"/>
            <person name="Wu L."/>
            <person name="Ma J."/>
        </authorList>
    </citation>
    <scope>NUCLEOTIDE SEQUENCE [LARGE SCALE GENOMIC DNA]</scope>
    <source>
        <strain evidence="2">CCUG 58127</strain>
    </source>
</reference>
<sequence length="65" mass="6762">MKVALLSDCYPPRLGGIEAQVHGLGRALADAGHAVEVFTIAPGPVSHEPAPVHRLGLRRELPGGC</sequence>
<comment type="caution">
    <text evidence="1">The sequence shown here is derived from an EMBL/GenBank/DDBJ whole genome shotgun (WGS) entry which is preliminary data.</text>
</comment>
<name>A0ABW2ANA1_9MICO</name>
<dbReference type="EMBL" id="JBHSWH010000001">
    <property type="protein sequence ID" value="MFC6708064.1"/>
    <property type="molecule type" value="Genomic_DNA"/>
</dbReference>
<keyword evidence="2" id="KW-1185">Reference proteome</keyword>
<dbReference type="RefSeq" id="WP_382404952.1">
    <property type="nucleotide sequence ID" value="NZ_JBHSWH010000001.1"/>
</dbReference>
<organism evidence="1 2">
    <name type="scientific">Flexivirga alba</name>
    <dbReference type="NCBI Taxonomy" id="702742"/>
    <lineage>
        <taxon>Bacteria</taxon>
        <taxon>Bacillati</taxon>
        <taxon>Actinomycetota</taxon>
        <taxon>Actinomycetes</taxon>
        <taxon>Micrococcales</taxon>
        <taxon>Dermacoccaceae</taxon>
        <taxon>Flexivirga</taxon>
    </lineage>
</organism>
<dbReference type="Proteomes" id="UP001596298">
    <property type="component" value="Unassembled WGS sequence"/>
</dbReference>
<protein>
    <recommendedName>
        <fullName evidence="3">D-inositol 3-phosphate glycosyltransferase</fullName>
    </recommendedName>
</protein>
<accession>A0ABW2ANA1</accession>